<dbReference type="Proteomes" id="UP001058072">
    <property type="component" value="Chromosome"/>
</dbReference>
<dbReference type="EMBL" id="CP071250">
    <property type="protein sequence ID" value="UUF08888.1"/>
    <property type="molecule type" value="Genomic_DNA"/>
</dbReference>
<protein>
    <recommendedName>
        <fullName evidence="1">HTH cro/C1-type domain-containing protein</fullName>
    </recommendedName>
</protein>
<dbReference type="SUPFAM" id="SSF48452">
    <property type="entry name" value="TPR-like"/>
    <property type="match status" value="1"/>
</dbReference>
<feature type="domain" description="HTH cro/C1-type" evidence="1">
    <location>
        <begin position="43"/>
        <end position="67"/>
    </location>
</feature>
<dbReference type="PROSITE" id="PS50943">
    <property type="entry name" value="HTH_CROC1"/>
    <property type="match status" value="1"/>
</dbReference>
<accession>A0A9Q9CSC0</accession>
<sequence length="314" mass="37273">MICNFDYNQALEYILKKATSIGMNKSQLIEGICDYSNFSKMCNGKRKPNYDLILQLSQKLNISLIELQIHSSLKNPEEYLKLRKQFHEFRATRNYHEIKKLYVSYQPQEIASDINVQFLLLWMQGIYEANQNQNYMYAIDLFSKAINLLQPMFSIKQPNLTLLTIEQLDLVHDICLCYMNLEKYSQAILIYKQLIAYLEDHILLDDFSLIPNYCYSLGRILLKTKEYECSKFYSLKGVEYCNRHFNLTKLPFLYCNLAIYEQVSNNSAQATKYLMDALFLFKMQNRPPSFYKGLNEFIKKYNFHIDLNNLQLEF</sequence>
<proteinExistence type="predicted"/>
<dbReference type="InterPro" id="IPR011990">
    <property type="entry name" value="TPR-like_helical_dom_sf"/>
</dbReference>
<organism evidence="2 3">
    <name type="scientific">Turicibacter bilis</name>
    <dbReference type="NCBI Taxonomy" id="2735723"/>
    <lineage>
        <taxon>Bacteria</taxon>
        <taxon>Bacillati</taxon>
        <taxon>Bacillota</taxon>
        <taxon>Erysipelotrichia</taxon>
        <taxon>Erysipelotrichales</taxon>
        <taxon>Turicibacteraceae</taxon>
        <taxon>Turicibacter</taxon>
    </lineage>
</organism>
<dbReference type="InterPro" id="IPR001387">
    <property type="entry name" value="Cro/C1-type_HTH"/>
</dbReference>
<dbReference type="AlphaFoldDB" id="A0A9Q9CSC0"/>
<gene>
    <name evidence="2" type="ORF">J0J70_02445</name>
</gene>
<reference evidence="2" key="1">
    <citation type="submission" date="2021-03" db="EMBL/GenBank/DDBJ databases">
        <title>Comparative Genomics and Metabolomics in the genus Turicibacter.</title>
        <authorList>
            <person name="Maki J."/>
            <person name="Looft T."/>
        </authorList>
    </citation>
    <scope>NUCLEOTIDE SEQUENCE</scope>
    <source>
        <strain evidence="2">ISU324</strain>
    </source>
</reference>
<dbReference type="RefSeq" id="WP_212724498.1">
    <property type="nucleotide sequence ID" value="NZ_CP071250.1"/>
</dbReference>
<evidence type="ECO:0000313" key="3">
    <source>
        <dbReference type="Proteomes" id="UP001058072"/>
    </source>
</evidence>
<dbReference type="Gene3D" id="1.25.40.10">
    <property type="entry name" value="Tetratricopeptide repeat domain"/>
    <property type="match status" value="1"/>
</dbReference>
<name>A0A9Q9CSC0_9FIRM</name>
<evidence type="ECO:0000259" key="1">
    <source>
        <dbReference type="PROSITE" id="PS50943"/>
    </source>
</evidence>
<evidence type="ECO:0000313" key="2">
    <source>
        <dbReference type="EMBL" id="UUF08888.1"/>
    </source>
</evidence>